<feature type="transmembrane region" description="Helical" evidence="1">
    <location>
        <begin position="400"/>
        <end position="420"/>
    </location>
</feature>
<dbReference type="EMBL" id="CP016793">
    <property type="protein sequence ID" value="ANZ37689.1"/>
    <property type="molecule type" value="Genomic_DNA"/>
</dbReference>
<feature type="transmembrane region" description="Helical" evidence="1">
    <location>
        <begin position="358"/>
        <end position="380"/>
    </location>
</feature>
<dbReference type="Proteomes" id="UP000093053">
    <property type="component" value="Chromosome"/>
</dbReference>
<organism evidence="2 3">
    <name type="scientific">Lentzea guizhouensis</name>
    <dbReference type="NCBI Taxonomy" id="1586287"/>
    <lineage>
        <taxon>Bacteria</taxon>
        <taxon>Bacillati</taxon>
        <taxon>Actinomycetota</taxon>
        <taxon>Actinomycetes</taxon>
        <taxon>Pseudonocardiales</taxon>
        <taxon>Pseudonocardiaceae</taxon>
        <taxon>Lentzea</taxon>
    </lineage>
</organism>
<dbReference type="KEGG" id="led:BBK82_18145"/>
<feature type="transmembrane region" description="Helical" evidence="1">
    <location>
        <begin position="93"/>
        <end position="109"/>
    </location>
</feature>
<keyword evidence="1" id="KW-0472">Membrane</keyword>
<dbReference type="AlphaFoldDB" id="A0A1B2HJ03"/>
<feature type="transmembrane region" description="Helical" evidence="1">
    <location>
        <begin position="262"/>
        <end position="279"/>
    </location>
</feature>
<protein>
    <submittedName>
        <fullName evidence="2">Uncharacterized protein</fullName>
    </submittedName>
</protein>
<proteinExistence type="predicted"/>
<gene>
    <name evidence="2" type="ORF">BBK82_18145</name>
</gene>
<keyword evidence="1" id="KW-0812">Transmembrane</keyword>
<evidence type="ECO:0000313" key="2">
    <source>
        <dbReference type="EMBL" id="ANZ37689.1"/>
    </source>
</evidence>
<evidence type="ECO:0000256" key="1">
    <source>
        <dbReference type="SAM" id="Phobius"/>
    </source>
</evidence>
<keyword evidence="1" id="KW-1133">Transmembrane helix</keyword>
<name>A0A1B2HJ03_9PSEU</name>
<evidence type="ECO:0000313" key="3">
    <source>
        <dbReference type="Proteomes" id="UP000093053"/>
    </source>
</evidence>
<feature type="transmembrane region" description="Helical" evidence="1">
    <location>
        <begin position="230"/>
        <end position="250"/>
    </location>
</feature>
<accession>A0A1B2HJ03</accession>
<reference evidence="2 3" key="1">
    <citation type="submission" date="2016-07" db="EMBL/GenBank/DDBJ databases">
        <title>Complete genome sequence of the Lentzea guizhouensis DHS C013.</title>
        <authorList>
            <person name="Cao C."/>
        </authorList>
    </citation>
    <scope>NUCLEOTIDE SEQUENCE [LARGE SCALE GENOMIC DNA]</scope>
    <source>
        <strain evidence="2 3">DHS C013</strain>
    </source>
</reference>
<dbReference type="STRING" id="1586287.BBK82_18145"/>
<sequence>MLWLRGRPFIAAAVLAAVGVFAPGRLLSDLQVIGHTMTVGRPELFRPAGLVAPPVGTGLWLLVAGHVLVLVGGLLAAGRAGAASGEEDTPNQLAIFLPVAALSAIALLGEPFSSTDIYLLPRSPWDLPVLGLVGGLLLAAPLVAALAAARPTRVAAAWSAWLSACRGPPSLAAGLFADGLGHVGPVALLAAVLAALAVRGERAEDGEEKKEAAEEIALPTVHRLHATAGVFALLAAVAAIVGAVAPQLVVDGEAPVFYAARLLWPTGLVLALLGLLMFARGAAGRVRPAMIFAVCATFLASVFSVQTVSLAGQSGLAEAASGFWLMTAVYPFGLAAVVCAALAGGAERENADQRKAEQVPVAELGAALLGGLFAVGAFALPTMEATGYTPPDVVDNYDPIVSTTLVAAFLVLVVGLVVALRSRPERGAAPPRWSASALDCR</sequence>
<feature type="transmembrane region" description="Helical" evidence="1">
    <location>
        <begin position="59"/>
        <end position="81"/>
    </location>
</feature>
<feature type="transmembrane region" description="Helical" evidence="1">
    <location>
        <begin position="291"/>
        <end position="311"/>
    </location>
</feature>
<keyword evidence="3" id="KW-1185">Reference proteome</keyword>
<feature type="transmembrane region" description="Helical" evidence="1">
    <location>
        <begin position="129"/>
        <end position="149"/>
    </location>
</feature>
<feature type="transmembrane region" description="Helical" evidence="1">
    <location>
        <begin position="323"/>
        <end position="346"/>
    </location>
</feature>